<dbReference type="OrthoDB" id="125808at2759"/>
<name>A0A225W544_9STRA</name>
<reference evidence="2" key="1">
    <citation type="submission" date="2017-03" db="EMBL/GenBank/DDBJ databases">
        <title>Phytopthora megakarya and P. palmivora, two closely related causual agents of cacao black pod achieved similar genome size and gene model numbers by different mechanisms.</title>
        <authorList>
            <person name="Ali S."/>
            <person name="Shao J."/>
            <person name="Larry D.J."/>
            <person name="Kronmiller B."/>
            <person name="Shen D."/>
            <person name="Strem M.D."/>
            <person name="Melnick R.L."/>
            <person name="Guiltinan M.J."/>
            <person name="Tyler B.M."/>
            <person name="Meinhardt L.W."/>
            <person name="Bailey B.A."/>
        </authorList>
    </citation>
    <scope>NUCLEOTIDE SEQUENCE [LARGE SCALE GENOMIC DNA]</scope>
    <source>
        <strain evidence="2">zdho120</strain>
    </source>
</reference>
<keyword evidence="2" id="KW-1185">Reference proteome</keyword>
<dbReference type="AlphaFoldDB" id="A0A225W544"/>
<sequence length="190" mass="21301">MKDGISSKRDLQLEVYCDAAFACEKERKLSKGFVVFLNGCCIAWGSKKQPIVTLSTTESEYVALAHGIKECIGLKQLIHELGFDVGNVIVHVDNQAAQHVAEGKGASQRSRHIDLRYHWVREQVQKDIVQISYRATAVMVADLFTKPLSHNKFNLFVMQLGLCRVGVSGRATLLAKCDACQYHYSLRHHV</sequence>
<organism evidence="1 2">
    <name type="scientific">Phytophthora megakarya</name>
    <dbReference type="NCBI Taxonomy" id="4795"/>
    <lineage>
        <taxon>Eukaryota</taxon>
        <taxon>Sar</taxon>
        <taxon>Stramenopiles</taxon>
        <taxon>Oomycota</taxon>
        <taxon>Peronosporomycetes</taxon>
        <taxon>Peronosporales</taxon>
        <taxon>Peronosporaceae</taxon>
        <taxon>Phytophthora</taxon>
    </lineage>
</organism>
<proteinExistence type="predicted"/>
<protein>
    <recommendedName>
        <fullName evidence="3">Polyprotein</fullName>
    </recommendedName>
</protein>
<comment type="caution">
    <text evidence="1">The sequence shown here is derived from an EMBL/GenBank/DDBJ whole genome shotgun (WGS) entry which is preliminary data.</text>
</comment>
<evidence type="ECO:0000313" key="1">
    <source>
        <dbReference type="EMBL" id="OWZ12871.1"/>
    </source>
</evidence>
<dbReference type="PANTHER" id="PTHR11439:SF463">
    <property type="entry name" value="REVERSE TRANSCRIPTASE TY1_COPIA-TYPE DOMAIN-CONTAINING PROTEIN"/>
    <property type="match status" value="1"/>
</dbReference>
<gene>
    <name evidence="1" type="ORF">PHMEG_00013899</name>
</gene>
<evidence type="ECO:0000313" key="2">
    <source>
        <dbReference type="Proteomes" id="UP000198211"/>
    </source>
</evidence>
<dbReference type="EMBL" id="NBNE01001731">
    <property type="protein sequence ID" value="OWZ12871.1"/>
    <property type="molecule type" value="Genomic_DNA"/>
</dbReference>
<dbReference type="CDD" id="cd09272">
    <property type="entry name" value="RNase_HI_RT_Ty1"/>
    <property type="match status" value="1"/>
</dbReference>
<dbReference type="PANTHER" id="PTHR11439">
    <property type="entry name" value="GAG-POL-RELATED RETROTRANSPOSON"/>
    <property type="match status" value="1"/>
</dbReference>
<dbReference type="Proteomes" id="UP000198211">
    <property type="component" value="Unassembled WGS sequence"/>
</dbReference>
<accession>A0A225W544</accession>
<evidence type="ECO:0008006" key="3">
    <source>
        <dbReference type="Google" id="ProtNLM"/>
    </source>
</evidence>
<dbReference type="STRING" id="4795.A0A225W544"/>